<evidence type="ECO:0000313" key="4">
    <source>
        <dbReference type="Proteomes" id="UP000050501"/>
    </source>
</evidence>
<keyword evidence="4" id="KW-1185">Reference proteome</keyword>
<dbReference type="EMBL" id="DF967975">
    <property type="protein sequence ID" value="GAP19518.1"/>
    <property type="molecule type" value="Genomic_DNA"/>
</dbReference>
<organism evidence="2">
    <name type="scientific">Levilinea saccharolytica</name>
    <dbReference type="NCBI Taxonomy" id="229921"/>
    <lineage>
        <taxon>Bacteria</taxon>
        <taxon>Bacillati</taxon>
        <taxon>Chloroflexota</taxon>
        <taxon>Anaerolineae</taxon>
        <taxon>Anaerolineales</taxon>
        <taxon>Anaerolineaceae</taxon>
        <taxon>Levilinea</taxon>
    </lineage>
</organism>
<accession>A0A0M8JQT9</accession>
<dbReference type="PANTHER" id="PTHR43236">
    <property type="entry name" value="ANTITOXIN HIGA1"/>
    <property type="match status" value="1"/>
</dbReference>
<evidence type="ECO:0000313" key="2">
    <source>
        <dbReference type="EMBL" id="GAP19518.1"/>
    </source>
</evidence>
<evidence type="ECO:0000259" key="1">
    <source>
        <dbReference type="Pfam" id="PF06114"/>
    </source>
</evidence>
<dbReference type="InterPro" id="IPR052345">
    <property type="entry name" value="Rad_response_metalloprotease"/>
</dbReference>
<dbReference type="PANTHER" id="PTHR43236:SF1">
    <property type="entry name" value="BLL7220 PROTEIN"/>
    <property type="match status" value="1"/>
</dbReference>
<dbReference type="AlphaFoldDB" id="A0A0M8JQT9"/>
<proteinExistence type="predicted"/>
<reference evidence="2" key="1">
    <citation type="journal article" date="2015" name="Genome Announc.">
        <title>Draft Genome Sequences of Anaerolinea thermolimosa IMO-1, Bellilinea caldifistulae GOMI-1, Leptolinea tardivitalis YMTK-2, Levilinea saccharolytica KIBI-1, Longilinea arvoryzae KOME-1, Previously Described as Members of the Class Anaerolineae (Chloroflexi).</title>
        <authorList>
            <person name="Matsuura N."/>
            <person name="Tourlousse M.D."/>
            <person name="Ohashi A."/>
            <person name="Hugenholtz P."/>
            <person name="Sekiguchi Y."/>
        </authorList>
    </citation>
    <scope>NUCLEOTIDE SEQUENCE</scope>
    <source>
        <strain evidence="2">KIBI-1</strain>
    </source>
</reference>
<evidence type="ECO:0000313" key="3">
    <source>
        <dbReference type="EMBL" id="KPL81656.1"/>
    </source>
</evidence>
<dbReference type="STRING" id="229921.ADN01_10065"/>
<protein>
    <submittedName>
        <fullName evidence="2">Predicted Zn peptidase</fullName>
    </submittedName>
</protein>
<dbReference type="Pfam" id="PF06114">
    <property type="entry name" value="Peptidase_M78"/>
    <property type="match status" value="1"/>
</dbReference>
<dbReference type="RefSeq" id="WP_062419789.1">
    <property type="nucleotide sequence ID" value="NZ_BBXZ01000180.1"/>
</dbReference>
<name>A0A0M8JQT9_9CHLR</name>
<dbReference type="Gene3D" id="1.10.10.2910">
    <property type="match status" value="1"/>
</dbReference>
<dbReference type="EMBL" id="LGCM01000037">
    <property type="protein sequence ID" value="KPL81656.1"/>
    <property type="molecule type" value="Genomic_DNA"/>
</dbReference>
<feature type="domain" description="IrrE N-terminal-like" evidence="1">
    <location>
        <begin position="57"/>
        <end position="166"/>
    </location>
</feature>
<sequence>MKPHKQSELSYQANELRKRFGEDLFSPVEVLSILQSQENLTLVFYPFSARISGMCMRTHSGEQLIAINSTSTLGRQRFTAAHELYHLFVQKEIASVICGGEIGAAKDEEEKNADCFASYFLAPNDALHSFIEKNLQKGSRQALTVEDVVRIEQYFRMSRQATLYRLVGDGWLTLDAANTLKGGIVASARRLGFSDELYVPAPENRQYFTSGSYIGLAQRLLDADVISSGKYEGLLLEAYRADIVFNLEAEGQETYD</sequence>
<dbReference type="Proteomes" id="UP000050501">
    <property type="component" value="Unassembled WGS sequence"/>
</dbReference>
<reference evidence="3 4" key="2">
    <citation type="submission" date="2015-07" db="EMBL/GenBank/DDBJ databases">
        <title>Genome sequence of Levilinea saccharolytica DSM 16555.</title>
        <authorList>
            <person name="Hemp J."/>
            <person name="Ward L.M."/>
            <person name="Pace L.A."/>
            <person name="Fischer W.W."/>
        </authorList>
    </citation>
    <scope>NUCLEOTIDE SEQUENCE [LARGE SCALE GENOMIC DNA]</scope>
    <source>
        <strain evidence="3 4">KIBI-1</strain>
    </source>
</reference>
<gene>
    <name evidence="3" type="ORF">ADN01_10065</name>
    <name evidence="2" type="ORF">LSAC_03422</name>
</gene>
<dbReference type="InterPro" id="IPR010359">
    <property type="entry name" value="IrrE_HExxH"/>
</dbReference>
<dbReference type="OrthoDB" id="4252at2"/>
<dbReference type="PATRIC" id="fig|229921.5.peg.1353"/>